<evidence type="ECO:0000313" key="3">
    <source>
        <dbReference type="Proteomes" id="UP001501294"/>
    </source>
</evidence>
<dbReference type="Proteomes" id="UP001501294">
    <property type="component" value="Unassembled WGS sequence"/>
</dbReference>
<feature type="domain" description="AMP-dependent synthetase/ligase" evidence="1">
    <location>
        <begin position="135"/>
        <end position="291"/>
    </location>
</feature>
<dbReference type="SUPFAM" id="SSF56801">
    <property type="entry name" value="Acetyl-CoA synthetase-like"/>
    <property type="match status" value="1"/>
</dbReference>
<dbReference type="PANTHER" id="PTHR45398:SF1">
    <property type="entry name" value="ENZYME, PUTATIVE (JCVI)-RELATED"/>
    <property type="match status" value="1"/>
</dbReference>
<dbReference type="Gene3D" id="3.40.50.12780">
    <property type="entry name" value="N-terminal domain of ligase-like"/>
    <property type="match status" value="1"/>
</dbReference>
<dbReference type="Pfam" id="PF00501">
    <property type="entry name" value="AMP-binding"/>
    <property type="match status" value="1"/>
</dbReference>
<protein>
    <submittedName>
        <fullName evidence="2">AMP-binding protein</fullName>
    </submittedName>
</protein>
<sequence>MNNPAETKLHQLLLSDSKNLVAECRDGQYQLPQFLLHVSQAVANLQTRSEQSYLLFARNTYDFSVNFVALLLLQKDIVLTANHKAEWLDSISHAFQVILSDNFIDGHIASDHYRQNSSVEANFSVPPVFNSRIQFYTSGSSSEPKAVVKTLDQLLLETATLEQLFGQSVAQTQFFATVSHHHIYGLIFRLLWPLLYRHPFCADMILYPEELIDRYQSHSNICLISSPAFLSRHDKSLTNIELKQCFSSGSLLSNLSAKQTAQQFGIYPTEVFGSTETGGIGYRTQEKGNTRWSLFPGVTIETDTTNRGILYSPYLNQPQPLDDLIELDGDRHFHLLGRADRVVKIEEKRLSLDALETTLKTSSLVNEAKVVVIQDKRTFIGAVIELSAEGQEFMLSHSKHKLNEELKSKLINTFEAVAIPRKWRYFERLPYNSEGKLPLSSLTALF</sequence>
<evidence type="ECO:0000313" key="2">
    <source>
        <dbReference type="EMBL" id="GAA4346715.1"/>
    </source>
</evidence>
<name>A0ABP8HX90_9GAMM</name>
<accession>A0ABP8HX90</accession>
<gene>
    <name evidence="2" type="ORF">GCM10023150_08370</name>
</gene>
<dbReference type="EMBL" id="BAABFU010000001">
    <property type="protein sequence ID" value="GAA4346715.1"/>
    <property type="molecule type" value="Genomic_DNA"/>
</dbReference>
<dbReference type="InterPro" id="IPR045851">
    <property type="entry name" value="AMP-bd_C_sf"/>
</dbReference>
<dbReference type="Gene3D" id="3.30.300.30">
    <property type="match status" value="1"/>
</dbReference>
<dbReference type="PANTHER" id="PTHR45398">
    <property type="match status" value="1"/>
</dbReference>
<dbReference type="InterPro" id="IPR000873">
    <property type="entry name" value="AMP-dep_synth/lig_dom"/>
</dbReference>
<organism evidence="2 3">
    <name type="scientific">Kangiella taiwanensis</name>
    <dbReference type="NCBI Taxonomy" id="1079179"/>
    <lineage>
        <taxon>Bacteria</taxon>
        <taxon>Pseudomonadati</taxon>
        <taxon>Pseudomonadota</taxon>
        <taxon>Gammaproteobacteria</taxon>
        <taxon>Kangiellales</taxon>
        <taxon>Kangiellaceae</taxon>
        <taxon>Kangiella</taxon>
    </lineage>
</organism>
<keyword evidence="3" id="KW-1185">Reference proteome</keyword>
<dbReference type="InterPro" id="IPR042099">
    <property type="entry name" value="ANL_N_sf"/>
</dbReference>
<proteinExistence type="predicted"/>
<comment type="caution">
    <text evidence="2">The sequence shown here is derived from an EMBL/GenBank/DDBJ whole genome shotgun (WGS) entry which is preliminary data.</text>
</comment>
<evidence type="ECO:0000259" key="1">
    <source>
        <dbReference type="Pfam" id="PF00501"/>
    </source>
</evidence>
<reference evidence="3" key="1">
    <citation type="journal article" date="2019" name="Int. J. Syst. Evol. Microbiol.">
        <title>The Global Catalogue of Microorganisms (GCM) 10K type strain sequencing project: providing services to taxonomists for standard genome sequencing and annotation.</title>
        <authorList>
            <consortium name="The Broad Institute Genomics Platform"/>
            <consortium name="The Broad Institute Genome Sequencing Center for Infectious Disease"/>
            <person name="Wu L."/>
            <person name="Ma J."/>
        </authorList>
    </citation>
    <scope>NUCLEOTIDE SEQUENCE [LARGE SCALE GENOMIC DNA]</scope>
    <source>
        <strain evidence="3">JCM 17727</strain>
    </source>
</reference>